<name>A0A5N6KFF3_MONLA</name>
<evidence type="ECO:0000256" key="1">
    <source>
        <dbReference type="SAM" id="MobiDB-lite"/>
    </source>
</evidence>
<sequence length="167" mass="18741">MPMYKHRLFMRPRSSLFLFPFFYTCNPTALLPSLLASLLLLASFSYSGLYPQKLKSLDSLFFYIGVSRLVRARLQMYSSSITLICRPVFSFLVIYALLLCIAPMFCAIAYAMMITYPTNINLGSLDLSGPQTQQQDNGYNAGYPQHQQQPSAGQNTNAGFSNQAPYA</sequence>
<dbReference type="AlphaFoldDB" id="A0A5N6KFF3"/>
<feature type="compositionally biased region" description="Polar residues" evidence="1">
    <location>
        <begin position="145"/>
        <end position="167"/>
    </location>
</feature>
<accession>A0A5N6KFF3</accession>
<gene>
    <name evidence="3" type="ORF">EYC80_005902</name>
</gene>
<keyword evidence="2" id="KW-0472">Membrane</keyword>
<evidence type="ECO:0000313" key="4">
    <source>
        <dbReference type="Proteomes" id="UP000326757"/>
    </source>
</evidence>
<comment type="caution">
    <text evidence="3">The sequence shown here is derived from an EMBL/GenBank/DDBJ whole genome shotgun (WGS) entry which is preliminary data.</text>
</comment>
<reference evidence="3 4" key="1">
    <citation type="submission" date="2019-06" db="EMBL/GenBank/DDBJ databases">
        <title>Genome Sequence of the Brown Rot Fungal Pathogen Monilinia laxa.</title>
        <authorList>
            <person name="De Miccolis Angelini R.M."/>
            <person name="Landi L."/>
            <person name="Abate D."/>
            <person name="Pollastro S."/>
            <person name="Romanazzi G."/>
            <person name="Faretra F."/>
        </authorList>
    </citation>
    <scope>NUCLEOTIDE SEQUENCE [LARGE SCALE GENOMIC DNA]</scope>
    <source>
        <strain evidence="3 4">Mlax316</strain>
    </source>
</reference>
<feature type="region of interest" description="Disordered" evidence="1">
    <location>
        <begin position="131"/>
        <end position="167"/>
    </location>
</feature>
<evidence type="ECO:0000256" key="2">
    <source>
        <dbReference type="SAM" id="Phobius"/>
    </source>
</evidence>
<organism evidence="3 4">
    <name type="scientific">Monilinia laxa</name>
    <name type="common">Brown rot fungus</name>
    <name type="synonym">Sclerotinia laxa</name>
    <dbReference type="NCBI Taxonomy" id="61186"/>
    <lineage>
        <taxon>Eukaryota</taxon>
        <taxon>Fungi</taxon>
        <taxon>Dikarya</taxon>
        <taxon>Ascomycota</taxon>
        <taxon>Pezizomycotina</taxon>
        <taxon>Leotiomycetes</taxon>
        <taxon>Helotiales</taxon>
        <taxon>Sclerotiniaceae</taxon>
        <taxon>Monilinia</taxon>
    </lineage>
</organism>
<evidence type="ECO:0000313" key="3">
    <source>
        <dbReference type="EMBL" id="KAB8302510.1"/>
    </source>
</evidence>
<proteinExistence type="predicted"/>
<keyword evidence="2" id="KW-0812">Transmembrane</keyword>
<keyword evidence="4" id="KW-1185">Reference proteome</keyword>
<protein>
    <submittedName>
        <fullName evidence="3">Uncharacterized protein</fullName>
    </submittedName>
</protein>
<feature type="transmembrane region" description="Helical" evidence="2">
    <location>
        <begin position="88"/>
        <end position="112"/>
    </location>
</feature>
<dbReference type="Proteomes" id="UP000326757">
    <property type="component" value="Unassembled WGS sequence"/>
</dbReference>
<dbReference type="EMBL" id="VIGI01000003">
    <property type="protein sequence ID" value="KAB8302510.1"/>
    <property type="molecule type" value="Genomic_DNA"/>
</dbReference>
<keyword evidence="2" id="KW-1133">Transmembrane helix</keyword>